<dbReference type="RefSeq" id="WP_129082759.1">
    <property type="nucleotide sequence ID" value="NZ_CP041070.1"/>
</dbReference>
<evidence type="ECO:0000256" key="1">
    <source>
        <dbReference type="ARBA" id="ARBA00001961"/>
    </source>
</evidence>
<dbReference type="PANTHER" id="PTHR10869">
    <property type="entry name" value="PROLYL 4-HYDROXYLASE ALPHA SUBUNIT"/>
    <property type="match status" value="1"/>
</dbReference>
<protein>
    <recommendedName>
        <fullName evidence="7">Fe2OG dioxygenase domain-containing protein</fullName>
    </recommendedName>
</protein>
<dbReference type="GO" id="GO:0005506">
    <property type="term" value="F:iron ion binding"/>
    <property type="evidence" value="ECO:0007669"/>
    <property type="project" value="InterPro"/>
</dbReference>
<dbReference type="SUPFAM" id="SSF51197">
    <property type="entry name" value="Clavaminate synthase-like"/>
    <property type="match status" value="1"/>
</dbReference>
<gene>
    <name evidence="8" type="ORF">CRV06_12595</name>
</gene>
<keyword evidence="4" id="KW-0223">Dioxygenase</keyword>
<accession>A0A4Q0Y0A8</accession>
<evidence type="ECO:0000313" key="8">
    <source>
        <dbReference type="EMBL" id="RXJ61641.1"/>
    </source>
</evidence>
<keyword evidence="2" id="KW-0479">Metal-binding</keyword>
<dbReference type="GO" id="GO:0031418">
    <property type="term" value="F:L-ascorbic acid binding"/>
    <property type="evidence" value="ECO:0007669"/>
    <property type="project" value="UniProtKB-KW"/>
</dbReference>
<proteinExistence type="predicted"/>
<dbReference type="STRING" id="877500.GCA_000935065_00674"/>
<comment type="cofactor">
    <cofactor evidence="1">
        <name>L-ascorbate</name>
        <dbReference type="ChEBI" id="CHEBI:38290"/>
    </cofactor>
</comment>
<organism evidence="8 9">
    <name type="scientific">Halarcobacter anaerophilus</name>
    <dbReference type="NCBI Taxonomy" id="877500"/>
    <lineage>
        <taxon>Bacteria</taxon>
        <taxon>Pseudomonadati</taxon>
        <taxon>Campylobacterota</taxon>
        <taxon>Epsilonproteobacteria</taxon>
        <taxon>Campylobacterales</taxon>
        <taxon>Arcobacteraceae</taxon>
        <taxon>Halarcobacter</taxon>
    </lineage>
</organism>
<name>A0A4Q0Y0A8_9BACT</name>
<keyword evidence="5" id="KW-0560">Oxidoreductase</keyword>
<dbReference type="InterPro" id="IPR005123">
    <property type="entry name" value="Oxoglu/Fe-dep_dioxygenase_dom"/>
</dbReference>
<evidence type="ECO:0000256" key="6">
    <source>
        <dbReference type="ARBA" id="ARBA00023004"/>
    </source>
</evidence>
<dbReference type="EMBL" id="PDKO01000013">
    <property type="protein sequence ID" value="RXJ61641.1"/>
    <property type="molecule type" value="Genomic_DNA"/>
</dbReference>
<keyword evidence="9" id="KW-1185">Reference proteome</keyword>
<dbReference type="PANTHER" id="PTHR10869:SF246">
    <property type="entry name" value="TRANSMEMBRANE PROLYL 4-HYDROXYLASE"/>
    <property type="match status" value="1"/>
</dbReference>
<feature type="domain" description="Fe2OG dioxygenase" evidence="7">
    <location>
        <begin position="118"/>
        <end position="236"/>
    </location>
</feature>
<evidence type="ECO:0000259" key="7">
    <source>
        <dbReference type="PROSITE" id="PS51471"/>
    </source>
</evidence>
<evidence type="ECO:0000256" key="3">
    <source>
        <dbReference type="ARBA" id="ARBA00022896"/>
    </source>
</evidence>
<dbReference type="GO" id="GO:0051213">
    <property type="term" value="F:dioxygenase activity"/>
    <property type="evidence" value="ECO:0007669"/>
    <property type="project" value="UniProtKB-KW"/>
</dbReference>
<dbReference type="GO" id="GO:0016705">
    <property type="term" value="F:oxidoreductase activity, acting on paired donors, with incorporation or reduction of molecular oxygen"/>
    <property type="evidence" value="ECO:0007669"/>
    <property type="project" value="InterPro"/>
</dbReference>
<keyword evidence="6" id="KW-0408">Iron</keyword>
<dbReference type="InterPro" id="IPR044862">
    <property type="entry name" value="Pro_4_hyd_alph_FE2OG_OXY"/>
</dbReference>
<dbReference type="PROSITE" id="PS51471">
    <property type="entry name" value="FE2OG_OXY"/>
    <property type="match status" value="1"/>
</dbReference>
<dbReference type="Gene3D" id="2.60.120.620">
    <property type="entry name" value="q2cbj1_9rhob like domain"/>
    <property type="match status" value="1"/>
</dbReference>
<dbReference type="AlphaFoldDB" id="A0A4Q0Y0A8"/>
<evidence type="ECO:0000313" key="9">
    <source>
        <dbReference type="Proteomes" id="UP000290191"/>
    </source>
</evidence>
<dbReference type="InterPro" id="IPR045054">
    <property type="entry name" value="P4HA-like"/>
</dbReference>
<dbReference type="Proteomes" id="UP000290191">
    <property type="component" value="Unassembled WGS sequence"/>
</dbReference>
<evidence type="ECO:0000256" key="5">
    <source>
        <dbReference type="ARBA" id="ARBA00023002"/>
    </source>
</evidence>
<reference evidence="8 9" key="1">
    <citation type="submission" date="2017-10" db="EMBL/GenBank/DDBJ databases">
        <title>Genomics of the genus Arcobacter.</title>
        <authorList>
            <person name="Perez-Cataluna A."/>
            <person name="Figueras M.J."/>
        </authorList>
    </citation>
    <scope>NUCLEOTIDE SEQUENCE [LARGE SCALE GENOMIC DNA]</scope>
    <source>
        <strain evidence="8 9">DSM 24636</strain>
    </source>
</reference>
<dbReference type="InterPro" id="IPR006620">
    <property type="entry name" value="Pro_4_hyd_alph"/>
</dbReference>
<dbReference type="Pfam" id="PF13640">
    <property type="entry name" value="2OG-FeII_Oxy_3"/>
    <property type="match status" value="1"/>
</dbReference>
<comment type="caution">
    <text evidence="8">The sequence shown here is derived from an EMBL/GenBank/DDBJ whole genome shotgun (WGS) entry which is preliminary data.</text>
</comment>
<dbReference type="SMART" id="SM00702">
    <property type="entry name" value="P4Hc"/>
    <property type="match status" value="1"/>
</dbReference>
<sequence>MTKQKLEQISNYVYCDSLLNSLDIETKLLPNPYYDYPYLIIKDFFSKEVCSEIIKSIKKDEDAIDAKVKSKNYANHINKNIRKTKIYKLEQEYKKIYNKMFKLHQAKIENFFNIALTTSTKIQVLEYTKGSFYVAHSDDSNMIRKDDNLIGFKRISNNRKLTSVLFATGHGSSGDINSFFGGELLFNYLYDEKGNNIKIEPDAGDMILFLSNPYFTHEVLEVKSGYRLSIVQWHDALIN</sequence>
<evidence type="ECO:0000256" key="4">
    <source>
        <dbReference type="ARBA" id="ARBA00022964"/>
    </source>
</evidence>
<evidence type="ECO:0000256" key="2">
    <source>
        <dbReference type="ARBA" id="ARBA00022723"/>
    </source>
</evidence>
<dbReference type="OrthoDB" id="5347328at2"/>
<keyword evidence="3" id="KW-0847">Vitamin C</keyword>